<dbReference type="AlphaFoldDB" id="A0AAU2JI25"/>
<reference evidence="1" key="1">
    <citation type="submission" date="2022-10" db="EMBL/GenBank/DDBJ databases">
        <title>The complete genomes of actinobacterial strains from the NBC collection.</title>
        <authorList>
            <person name="Joergensen T.S."/>
            <person name="Alvarez Arevalo M."/>
            <person name="Sterndorff E.B."/>
            <person name="Faurdal D."/>
            <person name="Vuksanovic O."/>
            <person name="Mourched A.-S."/>
            <person name="Charusanti P."/>
            <person name="Shaw S."/>
            <person name="Blin K."/>
            <person name="Weber T."/>
        </authorList>
    </citation>
    <scope>NUCLEOTIDE SEQUENCE</scope>
    <source>
        <strain evidence="1">NBC_00049</strain>
    </source>
</reference>
<dbReference type="EMBL" id="CP108264">
    <property type="protein sequence ID" value="WTU72384.1"/>
    <property type="molecule type" value="Genomic_DNA"/>
</dbReference>
<proteinExistence type="predicted"/>
<name>A0AAU2JI25_9ACTN</name>
<gene>
    <name evidence="1" type="ORF">OG327_03000</name>
</gene>
<protein>
    <recommendedName>
        <fullName evidence="2">CBS domain-containing protein</fullName>
    </recommendedName>
</protein>
<evidence type="ECO:0008006" key="2">
    <source>
        <dbReference type="Google" id="ProtNLM"/>
    </source>
</evidence>
<sequence>MTLGELTLAPVTPLSEAVAGTGYVMTVDAEGRPTALGRLDDADAGLPPAVLLPAPMTLSELCTGAALDLLALNPYGALVQDRDRTLGVLERHTVSTHLVTLSARGTLRSDTPSPSDAVLAGTYATPVARVICHCGRLTTLTAYDPDFPPACPGPGPEAAPHPLAIRVG</sequence>
<organism evidence="1">
    <name type="scientific">Streptomyces sp. NBC_00049</name>
    <dbReference type="NCBI Taxonomy" id="2903617"/>
    <lineage>
        <taxon>Bacteria</taxon>
        <taxon>Bacillati</taxon>
        <taxon>Actinomycetota</taxon>
        <taxon>Actinomycetes</taxon>
        <taxon>Kitasatosporales</taxon>
        <taxon>Streptomycetaceae</taxon>
        <taxon>Streptomyces</taxon>
    </lineage>
</organism>
<evidence type="ECO:0000313" key="1">
    <source>
        <dbReference type="EMBL" id="WTU72384.1"/>
    </source>
</evidence>
<accession>A0AAU2JI25</accession>